<sequence length="102" mass="11237">MRITFESDGGFAVFPALQRPMTIDTADLPPATASELENLVRVAREQPRPVSVSPTAGADQITHVITVEDDDGEHSLRLTEPVMDEAVQALIERLSELRRNRA</sequence>
<evidence type="ECO:0000313" key="1">
    <source>
        <dbReference type="EMBL" id="SDW60850.1"/>
    </source>
</evidence>
<dbReference type="STRING" id="589385.SAMN05421504_1011035"/>
<dbReference type="Proteomes" id="UP000199515">
    <property type="component" value="Unassembled WGS sequence"/>
</dbReference>
<dbReference type="InterPro" id="IPR049457">
    <property type="entry name" value="Emfourin"/>
</dbReference>
<gene>
    <name evidence="1" type="ORF">SAMN05421504_1011035</name>
</gene>
<dbReference type="OrthoDB" id="3298509at2"/>
<dbReference type="RefSeq" id="WP_091287164.1">
    <property type="nucleotide sequence ID" value="NZ_FNON01000001.1"/>
</dbReference>
<accession>A0A1H2UXN6</accession>
<name>A0A1H2UXN6_9PSEU</name>
<organism evidence="1 2">
    <name type="scientific">Amycolatopsis xylanica</name>
    <dbReference type="NCBI Taxonomy" id="589385"/>
    <lineage>
        <taxon>Bacteria</taxon>
        <taxon>Bacillati</taxon>
        <taxon>Actinomycetota</taxon>
        <taxon>Actinomycetes</taxon>
        <taxon>Pseudonocardiales</taxon>
        <taxon>Pseudonocardiaceae</taxon>
        <taxon>Amycolatopsis</taxon>
    </lineage>
</organism>
<reference evidence="1 2" key="1">
    <citation type="submission" date="2016-10" db="EMBL/GenBank/DDBJ databases">
        <authorList>
            <person name="de Groot N.N."/>
        </authorList>
    </citation>
    <scope>NUCLEOTIDE SEQUENCE [LARGE SCALE GENOMIC DNA]</scope>
    <source>
        <strain evidence="1 2">CPCC 202699</strain>
    </source>
</reference>
<evidence type="ECO:0000313" key="2">
    <source>
        <dbReference type="Proteomes" id="UP000199515"/>
    </source>
</evidence>
<dbReference type="Pfam" id="PF20242">
    <property type="entry name" value="Emfourin"/>
    <property type="match status" value="1"/>
</dbReference>
<protein>
    <submittedName>
        <fullName evidence="1">Uncharacterized protein</fullName>
    </submittedName>
</protein>
<dbReference type="EMBL" id="FNON01000001">
    <property type="protein sequence ID" value="SDW60850.1"/>
    <property type="molecule type" value="Genomic_DNA"/>
</dbReference>
<dbReference type="AlphaFoldDB" id="A0A1H2UXN6"/>
<keyword evidence="2" id="KW-1185">Reference proteome</keyword>
<proteinExistence type="predicted"/>